<reference evidence="2 3" key="1">
    <citation type="submission" date="2018-12" db="EMBL/GenBank/DDBJ databases">
        <title>Amycolatopsis eburnea sp. nov. actinomycete associate with arbuscular mycorrhiza fungal spore.</title>
        <authorList>
            <person name="Lumyong S."/>
            <person name="Chaiya L."/>
        </authorList>
    </citation>
    <scope>NUCLEOTIDE SEQUENCE [LARGE SCALE GENOMIC DNA]</scope>
    <source>
        <strain evidence="2 3">GLM-1</strain>
    </source>
</reference>
<evidence type="ECO:0000313" key="3">
    <source>
        <dbReference type="Proteomes" id="UP000267081"/>
    </source>
</evidence>
<dbReference type="InterPro" id="IPR048031">
    <property type="entry name" value="ScyD/ScyE-like"/>
</dbReference>
<dbReference type="SUPFAM" id="SSF63829">
    <property type="entry name" value="Calcium-dependent phosphotriesterase"/>
    <property type="match status" value="1"/>
</dbReference>
<keyword evidence="3" id="KW-1185">Reference proteome</keyword>
<evidence type="ECO:0000313" key="2">
    <source>
        <dbReference type="EMBL" id="RSD22871.1"/>
    </source>
</evidence>
<protein>
    <submittedName>
        <fullName evidence="2">ScyD/ScyE family protein</fullName>
    </submittedName>
</protein>
<feature type="region of interest" description="Disordered" evidence="1">
    <location>
        <begin position="1"/>
        <end position="36"/>
    </location>
</feature>
<comment type="caution">
    <text evidence="2">The sequence shown here is derived from an EMBL/GenBank/DDBJ whole genome shotgun (WGS) entry which is preliminary data.</text>
</comment>
<feature type="compositionally biased region" description="Polar residues" evidence="1">
    <location>
        <begin position="25"/>
        <end position="34"/>
    </location>
</feature>
<dbReference type="Gene3D" id="2.120.10.30">
    <property type="entry name" value="TolB, C-terminal domain"/>
    <property type="match status" value="1"/>
</dbReference>
<organism evidence="2 3">
    <name type="scientific">Amycolatopsis eburnea</name>
    <dbReference type="NCBI Taxonomy" id="2267691"/>
    <lineage>
        <taxon>Bacteria</taxon>
        <taxon>Bacillati</taxon>
        <taxon>Actinomycetota</taxon>
        <taxon>Actinomycetes</taxon>
        <taxon>Pseudonocardiales</taxon>
        <taxon>Pseudonocardiaceae</taxon>
        <taxon>Amycolatopsis</taxon>
    </lineage>
</organism>
<dbReference type="InterPro" id="IPR011042">
    <property type="entry name" value="6-blade_b-propeller_TolB-like"/>
</dbReference>
<sequence>MGPTRVTHPVGEADFSRAGAHNHSARSPGSTVDQSRNRAERWQVMSRLVRAAVVAVSAAAVVVAAPGADAGQGGLKTVATGLNNPRHLTVHDGRLYVAEAGAGGTGKCVEGPEGPACFGLSGSVAQLDGHGGVRRILTGLPSAAAPGGAAVAGPTDVAFVHGVPALLAGDVLIDPATGANPFGADGRLLGKLSFAFGPHVVPGPDFAAFEAKNNPDHGAGASPDTPVIDSNPFGMTRYRDGFAVADAAGNDLLYVDGRGRISVLAVFPPKLVTAPPFLGLPPGTRIPVQSVPTSVVVGPDGALYVSELSSIAVGAARVWRVVPGQPPKIHADGFTALTDLAFDRTGRLLALTFARDGIAAPPSPGVLTRVERNGSRTVLASAGLAAATGLAVRGDEVFVSSNGTSQGTGSVVRLVPRG</sequence>
<dbReference type="NCBIfam" id="NF033206">
    <property type="entry name" value="ScyE_fam"/>
    <property type="match status" value="1"/>
</dbReference>
<gene>
    <name evidence="2" type="ORF">EIY87_06875</name>
</gene>
<proteinExistence type="predicted"/>
<evidence type="ECO:0000256" key="1">
    <source>
        <dbReference type="SAM" id="MobiDB-lite"/>
    </source>
</evidence>
<dbReference type="AlphaFoldDB" id="A0A3R9E4F1"/>
<name>A0A3R9E4F1_9PSEU</name>
<dbReference type="Proteomes" id="UP000267081">
    <property type="component" value="Unassembled WGS sequence"/>
</dbReference>
<dbReference type="EMBL" id="RSEC01000024">
    <property type="protein sequence ID" value="RSD22871.1"/>
    <property type="molecule type" value="Genomic_DNA"/>
</dbReference>
<accession>A0A3R9E4F1</accession>